<name>F9W788_TRYCI</name>
<sequence>MWDAHCQLCCIPSYLIMALPLYISVGGLKRCSRPWDPISHRGPTSQFFPMHVPFHVCGGRSDVRIEVRVATIATLGNGSERCNGKGLQHSCGILRVAEWESRGESPMSSARARRLFANWKACLRAAGGGEAGRHGEGSRGFRDQTGDTHNRARECQACHGKGRKFMFQLRRNCCVRLNGVCVQAKNSLIHSICGVPVVEIAVAKDTPSALRNVSCCGGGGLGHPRSSKGRGRNARGLFACRVCKWLLQACASRERHRIGRRGTQAPRLRGLMSRNPNPYEINASWKVEQSKLPISLYVSV</sequence>
<reference evidence="1 2" key="2">
    <citation type="journal article" date="2012" name="Proc. Natl. Acad. Sci. U.S.A.">
        <title>Antigenic diversity is generated by distinct evolutionary mechanisms in African trypanosome species.</title>
        <authorList>
            <person name="Jackson A.P."/>
            <person name="Berry A."/>
            <person name="Aslett M."/>
            <person name="Allison H.C."/>
            <person name="Burton P."/>
            <person name="Vavrova-Anderson J."/>
            <person name="Brown R."/>
            <person name="Browne H."/>
            <person name="Corton N."/>
            <person name="Hauser H."/>
            <person name="Gamble J."/>
            <person name="Gilderthorp R."/>
            <person name="Marcello L."/>
            <person name="McQuillan J."/>
            <person name="Otto T.D."/>
            <person name="Quail M.A."/>
            <person name="Sanders M.J."/>
            <person name="van Tonder A."/>
            <person name="Ginger M.L."/>
            <person name="Field M.C."/>
            <person name="Barry J.D."/>
            <person name="Hertz-Fowler C."/>
            <person name="Berriman M."/>
        </authorList>
    </citation>
    <scope>NUCLEOTIDE SEQUENCE [LARGE SCALE GENOMIC DNA]</scope>
    <source>
        <strain evidence="1 2">IL3000</strain>
    </source>
</reference>
<evidence type="ECO:0000313" key="1">
    <source>
        <dbReference type="EMBL" id="CCD13053.1"/>
    </source>
</evidence>
<dbReference type="EMBL" id="CAEQ01000996">
    <property type="protein sequence ID" value="CCD13053.1"/>
    <property type="molecule type" value="Genomic_DNA"/>
</dbReference>
<dbReference type="Proteomes" id="UP000000702">
    <property type="component" value="Unassembled WGS sequence"/>
</dbReference>
<protein>
    <submittedName>
        <fullName evidence="1">WGS project CAEQ00000000 data, annotated contig 1580</fullName>
    </submittedName>
</protein>
<organism evidence="1 2">
    <name type="scientific">Trypanosoma congolense (strain IL3000)</name>
    <dbReference type="NCBI Taxonomy" id="1068625"/>
    <lineage>
        <taxon>Eukaryota</taxon>
        <taxon>Discoba</taxon>
        <taxon>Euglenozoa</taxon>
        <taxon>Kinetoplastea</taxon>
        <taxon>Metakinetoplastina</taxon>
        <taxon>Trypanosomatida</taxon>
        <taxon>Trypanosomatidae</taxon>
        <taxon>Trypanosoma</taxon>
        <taxon>Nannomonas</taxon>
    </lineage>
</organism>
<keyword evidence="2" id="KW-1185">Reference proteome</keyword>
<gene>
    <name evidence="1" type="ORF">TCIL3000_0_38690</name>
</gene>
<dbReference type="AlphaFoldDB" id="F9W788"/>
<accession>F9W788</accession>
<proteinExistence type="predicted"/>
<comment type="caution">
    <text evidence="1">The sequence shown here is derived from an EMBL/GenBank/DDBJ whole genome shotgun (WGS) entry which is preliminary data.</text>
</comment>
<dbReference type="VEuPathDB" id="TriTrypDB:TcIL3000_0_38690"/>
<evidence type="ECO:0000313" key="2">
    <source>
        <dbReference type="Proteomes" id="UP000000702"/>
    </source>
</evidence>
<reference evidence="2" key="1">
    <citation type="submission" date="2011-07" db="EMBL/GenBank/DDBJ databases">
        <title>Divergent evolution of antigenic variation in African trypanosomes.</title>
        <authorList>
            <person name="Jackson A.P."/>
            <person name="Berry A."/>
            <person name="Allison H.C."/>
            <person name="Burton P."/>
            <person name="Anderson J."/>
            <person name="Aslett M."/>
            <person name="Brown R."/>
            <person name="Corton N."/>
            <person name="Harris D."/>
            <person name="Hauser H."/>
            <person name="Gamble J."/>
            <person name="Gilderthorp R."/>
            <person name="McQuillan J."/>
            <person name="Quail M.A."/>
            <person name="Sanders M."/>
            <person name="Van Tonder A."/>
            <person name="Ginger M.L."/>
            <person name="Donelson J.E."/>
            <person name="Field M.C."/>
            <person name="Barry J.D."/>
            <person name="Berriman M."/>
            <person name="Hertz-Fowler C."/>
        </authorList>
    </citation>
    <scope>NUCLEOTIDE SEQUENCE [LARGE SCALE GENOMIC DNA]</scope>
    <source>
        <strain evidence="2">IL3000</strain>
    </source>
</reference>